<feature type="transmembrane region" description="Helical" evidence="7">
    <location>
        <begin position="456"/>
        <end position="477"/>
    </location>
</feature>
<keyword evidence="10" id="KW-1185">Reference proteome</keyword>
<dbReference type="Proteomes" id="UP000184330">
    <property type="component" value="Unassembled WGS sequence"/>
</dbReference>
<keyword evidence="5 7" id="KW-0472">Membrane</keyword>
<evidence type="ECO:0000259" key="8">
    <source>
        <dbReference type="PROSITE" id="PS50850"/>
    </source>
</evidence>
<evidence type="ECO:0000256" key="4">
    <source>
        <dbReference type="ARBA" id="ARBA00022989"/>
    </source>
</evidence>
<feature type="compositionally biased region" description="Basic and acidic residues" evidence="6">
    <location>
        <begin position="26"/>
        <end position="37"/>
    </location>
</feature>
<dbReference type="EMBL" id="FJOG01000003">
    <property type="protein sequence ID" value="CZR52657.1"/>
    <property type="molecule type" value="Genomic_DNA"/>
</dbReference>
<dbReference type="GO" id="GO:0022857">
    <property type="term" value="F:transmembrane transporter activity"/>
    <property type="evidence" value="ECO:0007669"/>
    <property type="project" value="InterPro"/>
</dbReference>
<evidence type="ECO:0000256" key="2">
    <source>
        <dbReference type="ARBA" id="ARBA00022448"/>
    </source>
</evidence>
<dbReference type="OrthoDB" id="2985014at2759"/>
<evidence type="ECO:0000256" key="3">
    <source>
        <dbReference type="ARBA" id="ARBA00022692"/>
    </source>
</evidence>
<dbReference type="PANTHER" id="PTHR43791:SF91">
    <property type="entry name" value="MAJOR FACILITATOR SUPERFAMILY (MFS) PROFILE DOMAIN-CONTAINING PROTEIN-RELATED"/>
    <property type="match status" value="1"/>
</dbReference>
<feature type="domain" description="Major facilitator superfamily (MFS) profile" evidence="8">
    <location>
        <begin position="77"/>
        <end position="512"/>
    </location>
</feature>
<evidence type="ECO:0000256" key="1">
    <source>
        <dbReference type="ARBA" id="ARBA00004141"/>
    </source>
</evidence>
<feature type="transmembrane region" description="Helical" evidence="7">
    <location>
        <begin position="244"/>
        <end position="264"/>
    </location>
</feature>
<keyword evidence="2" id="KW-0813">Transport</keyword>
<evidence type="ECO:0000256" key="7">
    <source>
        <dbReference type="SAM" id="Phobius"/>
    </source>
</evidence>
<keyword evidence="4 7" id="KW-1133">Transmembrane helix</keyword>
<dbReference type="InterPro" id="IPR036259">
    <property type="entry name" value="MFS_trans_sf"/>
</dbReference>
<keyword evidence="3 7" id="KW-0812">Transmembrane</keyword>
<accession>A0A1L7WIQ9</accession>
<proteinExistence type="predicted"/>
<evidence type="ECO:0000256" key="5">
    <source>
        <dbReference type="ARBA" id="ARBA00023136"/>
    </source>
</evidence>
<feature type="transmembrane region" description="Helical" evidence="7">
    <location>
        <begin position="489"/>
        <end position="510"/>
    </location>
</feature>
<feature type="transmembrane region" description="Helical" evidence="7">
    <location>
        <begin position="315"/>
        <end position="336"/>
    </location>
</feature>
<name>A0A1L7WIQ9_9HELO</name>
<sequence length="563" mass="64111">MASTPVRKTSPEDSDSTDSITLDTVPQDRQDVARKAEPEIIKVREHTDAVTDEKVEFLDTFSPEEEKSIMRKVDWRILPLIGLMQFVKQIDVANAASVKVMQVGQPRNILKELHMTSDQYNWVSSIYYIAYIIFELPSNVFLKHMSPRVFQTRIICTWGLVLACHAAVKNKEGIYIVRFFLGRMEAGLFPGLITHICSWYRSDEMGKPIMWMFTFSQASGVIGSLLCYGISYMNGLGGLSGWQWVFLLEGLASMLFAIAVWFLLPDYPRSKRSNSWLTEREQKFVEFRLSENAPKTHDAAFSKEEAVLSLKDIKLWSFMTSQILINLGGYGLNWFLPTITTNLGFAGIPRNQLLNIPPAGLTIITMIFLQWFMMRAFVTRPLIIILSIRPFKIMTPKMLIEIVVLGQVACFIIFLATNSKIGIYIACILGSAFYGSYFVPFWAWRSSTLKGSTGTAFTLALQTSVAQAGGVIGPQLFQSRWAYNGYKVSFGICTAAIIVGFFANCYTWYLTRNVEWDVRRIRRERIKAEKTGRLFVEDDIKVYHEREFFSKTLRKGKDNVGTV</sequence>
<evidence type="ECO:0000313" key="10">
    <source>
        <dbReference type="Proteomes" id="UP000184330"/>
    </source>
</evidence>
<reference evidence="9 10" key="1">
    <citation type="submission" date="2016-03" db="EMBL/GenBank/DDBJ databases">
        <authorList>
            <person name="Ploux O."/>
        </authorList>
    </citation>
    <scope>NUCLEOTIDE SEQUENCE [LARGE SCALE GENOMIC DNA]</scope>
    <source>
        <strain evidence="9 10">UAMH 11012</strain>
    </source>
</reference>
<dbReference type="AlphaFoldDB" id="A0A1L7WIQ9"/>
<organism evidence="9 10">
    <name type="scientific">Phialocephala subalpina</name>
    <dbReference type="NCBI Taxonomy" id="576137"/>
    <lineage>
        <taxon>Eukaryota</taxon>
        <taxon>Fungi</taxon>
        <taxon>Dikarya</taxon>
        <taxon>Ascomycota</taxon>
        <taxon>Pezizomycotina</taxon>
        <taxon>Leotiomycetes</taxon>
        <taxon>Helotiales</taxon>
        <taxon>Mollisiaceae</taxon>
        <taxon>Phialocephala</taxon>
        <taxon>Phialocephala fortinii species complex</taxon>
    </lineage>
</organism>
<dbReference type="SUPFAM" id="SSF103473">
    <property type="entry name" value="MFS general substrate transporter"/>
    <property type="match status" value="1"/>
</dbReference>
<dbReference type="Pfam" id="PF07690">
    <property type="entry name" value="MFS_1"/>
    <property type="match status" value="1"/>
</dbReference>
<dbReference type="InterPro" id="IPR011701">
    <property type="entry name" value="MFS"/>
</dbReference>
<gene>
    <name evidence="9" type="ORF">PAC_02534</name>
</gene>
<dbReference type="PROSITE" id="PS50850">
    <property type="entry name" value="MFS"/>
    <property type="match status" value="1"/>
</dbReference>
<feature type="transmembrane region" description="Helical" evidence="7">
    <location>
        <begin position="209"/>
        <end position="232"/>
    </location>
</feature>
<evidence type="ECO:0000313" key="9">
    <source>
        <dbReference type="EMBL" id="CZR52657.1"/>
    </source>
</evidence>
<evidence type="ECO:0000256" key="6">
    <source>
        <dbReference type="SAM" id="MobiDB-lite"/>
    </source>
</evidence>
<dbReference type="Gene3D" id="1.20.1250.20">
    <property type="entry name" value="MFS general substrate transporter like domains"/>
    <property type="match status" value="1"/>
</dbReference>
<feature type="transmembrane region" description="Helical" evidence="7">
    <location>
        <begin position="356"/>
        <end position="378"/>
    </location>
</feature>
<feature type="transmembrane region" description="Helical" evidence="7">
    <location>
        <begin position="398"/>
        <end position="417"/>
    </location>
</feature>
<protein>
    <submittedName>
        <fullName evidence="9">Related to permeases of the major facilitator superfamily</fullName>
    </submittedName>
</protein>
<feature type="region of interest" description="Disordered" evidence="6">
    <location>
        <begin position="1"/>
        <end position="37"/>
    </location>
</feature>
<feature type="transmembrane region" description="Helical" evidence="7">
    <location>
        <begin position="423"/>
        <end position="444"/>
    </location>
</feature>
<dbReference type="InterPro" id="IPR020846">
    <property type="entry name" value="MFS_dom"/>
</dbReference>
<dbReference type="PANTHER" id="PTHR43791">
    <property type="entry name" value="PERMEASE-RELATED"/>
    <property type="match status" value="1"/>
</dbReference>
<comment type="subcellular location">
    <subcellularLocation>
        <location evidence="1">Membrane</location>
        <topology evidence="1">Multi-pass membrane protein</topology>
    </subcellularLocation>
</comment>
<feature type="transmembrane region" description="Helical" evidence="7">
    <location>
        <begin position="125"/>
        <end position="142"/>
    </location>
</feature>
<dbReference type="GO" id="GO:0016020">
    <property type="term" value="C:membrane"/>
    <property type="evidence" value="ECO:0007669"/>
    <property type="project" value="UniProtKB-SubCell"/>
</dbReference>